<name>A0ABP6LFG2_9ACTN</name>
<dbReference type="Proteomes" id="UP001499930">
    <property type="component" value="Unassembled WGS sequence"/>
</dbReference>
<evidence type="ECO:0000256" key="1">
    <source>
        <dbReference type="SAM" id="MobiDB-lite"/>
    </source>
</evidence>
<comment type="caution">
    <text evidence="2">The sequence shown here is derived from an EMBL/GenBank/DDBJ whole genome shotgun (WGS) entry which is preliminary data.</text>
</comment>
<evidence type="ECO:0000313" key="3">
    <source>
        <dbReference type="Proteomes" id="UP001499930"/>
    </source>
</evidence>
<protein>
    <submittedName>
        <fullName evidence="2">Uncharacterized protein</fullName>
    </submittedName>
</protein>
<organism evidence="2 3">
    <name type="scientific">Streptosporangium longisporum</name>
    <dbReference type="NCBI Taxonomy" id="46187"/>
    <lineage>
        <taxon>Bacteria</taxon>
        <taxon>Bacillati</taxon>
        <taxon>Actinomycetota</taxon>
        <taxon>Actinomycetes</taxon>
        <taxon>Streptosporangiales</taxon>
        <taxon>Streptosporangiaceae</taxon>
        <taxon>Streptosporangium</taxon>
    </lineage>
</organism>
<keyword evidence="3" id="KW-1185">Reference proteome</keyword>
<proteinExistence type="predicted"/>
<feature type="region of interest" description="Disordered" evidence="1">
    <location>
        <begin position="65"/>
        <end position="87"/>
    </location>
</feature>
<reference evidence="3" key="1">
    <citation type="journal article" date="2019" name="Int. J. Syst. Evol. Microbiol.">
        <title>The Global Catalogue of Microorganisms (GCM) 10K type strain sequencing project: providing services to taxonomists for standard genome sequencing and annotation.</title>
        <authorList>
            <consortium name="The Broad Institute Genomics Platform"/>
            <consortium name="The Broad Institute Genome Sequencing Center for Infectious Disease"/>
            <person name="Wu L."/>
            <person name="Ma J."/>
        </authorList>
    </citation>
    <scope>NUCLEOTIDE SEQUENCE [LARGE SCALE GENOMIC DNA]</scope>
    <source>
        <strain evidence="3">JCM 3106</strain>
    </source>
</reference>
<accession>A0ABP6LFG2</accession>
<dbReference type="EMBL" id="BAAAWD010000027">
    <property type="protein sequence ID" value="GAA3037613.1"/>
    <property type="molecule type" value="Genomic_DNA"/>
</dbReference>
<evidence type="ECO:0000313" key="2">
    <source>
        <dbReference type="EMBL" id="GAA3037613.1"/>
    </source>
</evidence>
<gene>
    <name evidence="2" type="ORF">GCM10017559_76890</name>
</gene>
<sequence length="87" mass="9412">MTTCTHADQFRQEKGRECHLPARQLFRVPNTERTTAPMRVPTSVEIVLPGMVRRGELDKLRAVRETGGGRTGAATPGITSVPAGGAR</sequence>